<dbReference type="OrthoDB" id="6161426at2759"/>
<name>A0A2T7P7S7_POMCA</name>
<reference evidence="3 4" key="1">
    <citation type="submission" date="2018-04" db="EMBL/GenBank/DDBJ databases">
        <title>The genome of golden apple snail Pomacea canaliculata provides insight into stress tolerance and invasive adaptation.</title>
        <authorList>
            <person name="Liu C."/>
            <person name="Liu B."/>
            <person name="Ren Y."/>
            <person name="Zhang Y."/>
            <person name="Wang H."/>
            <person name="Li S."/>
            <person name="Jiang F."/>
            <person name="Yin L."/>
            <person name="Zhang G."/>
            <person name="Qian W."/>
            <person name="Fan W."/>
        </authorList>
    </citation>
    <scope>NUCLEOTIDE SEQUENCE [LARGE SCALE GENOMIC DNA]</scope>
    <source>
        <strain evidence="3">SZHN2017</strain>
        <tissue evidence="3">Muscle</tissue>
    </source>
</reference>
<dbReference type="Pfam" id="PF23084">
    <property type="entry name" value="KH_PARP14_1"/>
    <property type="match status" value="1"/>
</dbReference>
<protein>
    <recommendedName>
        <fullName evidence="2">PARP14 first type I KH domain-containing protein</fullName>
    </recommendedName>
</protein>
<dbReference type="PANTHER" id="PTHR15225:SF8">
    <property type="entry name" value="RNA-BINDING PROTEIN 43"/>
    <property type="match status" value="1"/>
</dbReference>
<keyword evidence="4" id="KW-1185">Reference proteome</keyword>
<dbReference type="InterPro" id="IPR012677">
    <property type="entry name" value="Nucleotide-bd_a/b_plait_sf"/>
</dbReference>
<feature type="region of interest" description="Disordered" evidence="1">
    <location>
        <begin position="1031"/>
        <end position="1054"/>
    </location>
</feature>
<dbReference type="Pfam" id="PF23085">
    <property type="entry name" value="RRM_PARP14_3"/>
    <property type="match status" value="2"/>
</dbReference>
<dbReference type="PANTHER" id="PTHR15225">
    <property type="entry name" value="INTERFERON-INDUCED PROTEIN 35/NMI N-MYC/STAT INTERACTING PROTEIN"/>
    <property type="match status" value="1"/>
</dbReference>
<evidence type="ECO:0000259" key="2">
    <source>
        <dbReference type="Pfam" id="PF23084"/>
    </source>
</evidence>
<evidence type="ECO:0000313" key="3">
    <source>
        <dbReference type="EMBL" id="PVD29436.1"/>
    </source>
</evidence>
<feature type="compositionally biased region" description="Basic and acidic residues" evidence="1">
    <location>
        <begin position="437"/>
        <end position="461"/>
    </location>
</feature>
<evidence type="ECO:0000256" key="1">
    <source>
        <dbReference type="SAM" id="MobiDB-lite"/>
    </source>
</evidence>
<dbReference type="Gene3D" id="3.30.70.330">
    <property type="match status" value="2"/>
</dbReference>
<evidence type="ECO:0000313" key="4">
    <source>
        <dbReference type="Proteomes" id="UP000245119"/>
    </source>
</evidence>
<comment type="caution">
    <text evidence="3">The sequence shown here is derived from an EMBL/GenBank/DDBJ whole genome shotgun (WGS) entry which is preliminary data.</text>
</comment>
<organism evidence="3 4">
    <name type="scientific">Pomacea canaliculata</name>
    <name type="common">Golden apple snail</name>
    <dbReference type="NCBI Taxonomy" id="400727"/>
    <lineage>
        <taxon>Eukaryota</taxon>
        <taxon>Metazoa</taxon>
        <taxon>Spiralia</taxon>
        <taxon>Lophotrochozoa</taxon>
        <taxon>Mollusca</taxon>
        <taxon>Gastropoda</taxon>
        <taxon>Caenogastropoda</taxon>
        <taxon>Architaenioglossa</taxon>
        <taxon>Ampullarioidea</taxon>
        <taxon>Ampullariidae</taxon>
        <taxon>Pomacea</taxon>
    </lineage>
</organism>
<feature type="domain" description="PARP14 first type I KH" evidence="2">
    <location>
        <begin position="656"/>
        <end position="729"/>
    </location>
</feature>
<dbReference type="Proteomes" id="UP000245119">
    <property type="component" value="Linkage Group LG5"/>
</dbReference>
<dbReference type="InterPro" id="IPR057044">
    <property type="entry name" value="PARP14_KH_1"/>
</dbReference>
<accession>A0A2T7P7S7</accession>
<dbReference type="AlphaFoldDB" id="A0A2T7P7S7"/>
<sequence>MASTPSSRTLKSPVNVAKPTAKLLQRKSVMLDLFGELMDSSLTIDRSSIASGAILVTHGDPKKVADTIHKVVGEINVLAAENDEQVLNVLNSLKEKFPGQFDTDFERSSSTYISAFHRKVKTEVEPEIASLATKTGRFSVSRQHMNYLQCHLDHLQEDVHASWPDSGVSITVQMEDRGQGSLLVSSKRFDFEDVKGFIENFAANVQQFSKDVEPSRALFLSSGRGQKEVRRLEREHNCRVSVLLPVHQVLVRAECPRGHQLFLCEGNMAATDCSLLTTKTELYAKFLGGSPKAHRLKLQSQRPEDEQTIWLLYLPDIPASHPLMPEELADGLAEALRLTSSCGAGLAVPLAMSVKHSLDENLNSILRVIEDHLKEKENSETIFLYLEKSSASVKQTLVQTILVPSDFQERSCILDTEIKPGLSLCRLSESMTSELGAGRDARGQKYKEKNEEKKKDEEKPVRTVEVNVGDNIQTEDTYIFYFETRRHGGGDVEKVEIEREKGIVRVTFVKPEVAARVASQQHKIAGQPVEVTLYVPPIPKPPYPDKLLFHNVAESTTRDCLAMYLERITGQEPTDLMYADEVGDVLAGKRSGGGPVEKVAIDHENGRCLVFFENYEVIEKILEKSHTLDGSQLKVRLYMECLGPSGGRRDGNIFVLPRPVEFREVDKYKVAFIQQSSTLQGGLTHQLTALHAKPKFSDNTLSVECTLTTSVEHARLLARTWTNDVQNAVNFIFSMVVVFRQDVVQEIWDETEKSVTTIRPVSQDCAIILTLSEEKMFIVVGVKCMADHLMKQVKRIVNHKEEEFWDVDSQGEINVYSFSDKYLVNAIHIMQKSLVQHQRPLEPETADLLMSPEWNQFVGKITGDYVGVLKIVHLHNGHQLFIAGTDNIMLAVIEETERFLKENTIYMLSYHFFPSLQIFVANYWRAKVMRMSNNLRAYKVEVSLDESGKEFHIRGTKTGLDLMTKNFEQLGSEVKCHMQTLTDPAKVRFLSTPNWEKELEKLGRSTQCVFSLKEEPVDLVVQSDSSQRITSEVASKPSVNPKTTSGSVRRSPKKFSSSSEVEVTKLFVYGESTESIRRALRRFDDLVKESSQAKKLWMA</sequence>
<gene>
    <name evidence="3" type="ORF">C0Q70_08687</name>
</gene>
<feature type="region of interest" description="Disordered" evidence="1">
    <location>
        <begin position="435"/>
        <end position="461"/>
    </location>
</feature>
<dbReference type="EMBL" id="PZQS01000005">
    <property type="protein sequence ID" value="PVD29436.1"/>
    <property type="molecule type" value="Genomic_DNA"/>
</dbReference>
<proteinExistence type="predicted"/>